<evidence type="ECO:0000313" key="19">
    <source>
        <dbReference type="EnsemblMetazoa" id="CapteP228337"/>
    </source>
</evidence>
<dbReference type="InterPro" id="IPR006134">
    <property type="entry name" value="DNA-dir_DNA_pol_B_multi_dom"/>
</dbReference>
<keyword evidence="11" id="KW-0539">Nucleus</keyword>
<dbReference type="InterPro" id="IPR038256">
    <property type="entry name" value="Pol_alpha_znc_sf"/>
</dbReference>
<feature type="compositionally biased region" description="Basic and acidic residues" evidence="13">
    <location>
        <begin position="28"/>
        <end position="56"/>
    </location>
</feature>
<sequence length="1425" mass="159930">MAPVQEGDDSVDAPQADYSLARGRSRRSRVDKTGRSAALERLKKSKQSGEKNKYDLINEDDVYEEVDEEEYSKIVRERQEDDWIVDDDGSGYVEDGREIFDEEANEASASSTAKGKSKKASKSKNPNIRAPGSQPKSIKSMFAAAAVKPKKKIENVSLGDDAILGDIMSELHHGPSVSMAPPVKLKRKSAPSGNPFASGIKKAAPKAKTSKPAPVMKMPSMEAKIPAKSDSQESGFESAEMDIGEFDSQEIQEEVRPTQDIKDEDLGDLSQESMDVSGIDFEDDFLPAAPTVQDKKAGEKKNSSVLTELPDFHSNATWEVNKGASDIPVDVVVDSSKLPLITNDDGEQVLRMFWLDAYEDQYKQPGVVYLFGKVWIDSAKTHHLKTKEPVTFIDLYQEFSDAVADKYKIMKYKSLKVEKEYAFDIADIPAQSEYLEVRYPAEHSALPNDLKGDTFSHIFGTTTSSLELFLIERGLKGPRWLDIKLPQLSHPPISWCKVEALVTQPDYIRVLSASPPPPPPLVVMALNLRTVSNPKTHQNEIIGVSCLVHHRFPLDKQAPQPPYQQHFVAISKPSDCIFPYDFKDQVNLPKNKAMRIEMMSSERALLGFLLAKFNKIDPDVIVGHDVFGFDVDVLLHRLSHNKVPHWSRLGRLKKSAMPKLSNTHGSKGAPSSTAVSGRLVCDVKISAKELIRCRSYDLTELVFQVLKGEKRSEIDGDQILSYYNNSAHLLSMVEMTLVDATFIQRLLCELNILPLALQITNICGNIMARTLMGGRAERNEFLLNHAFTEKGFIVPDKVYGKKTNAAVQPVVDPDDEIDHDSGKKTQSQRRKPAYAGGLVLEPKKGFYDTYILLLDFNSLYPSIIQEYNICFTTIGRDTAAKDDEEDAVMECPDPSLEPGILPTEIRKLVQSRRQVKTMMKNPDLSPDLYMQYDIRQKALKLTANSMYGCLGFTHSRFYAKPLAALVTAKGREILMKTKDLVQNMNLDVIYGDTDSIMVNSNSTNMEEVFKLGNKVKTEVNKLYRLLEIDIDGVYKCMLLLKKKKYAALNMVKNGDKYDAVREMKGLDIVRRDWCELAKEAGKFVVDQILSGSSRENVVENIHAKLMEVGELVKGGDVPIDLYYITKSLTKNPEDYPDKKSLPHVQVALRLNSKGGRKLRSGDTVYYVICQDGSNLAPSQRAYHPDELTKREDLKIDTHYYLSHQVHPVVSRLCDPIDGTDSARIAECLGLDASGYRRAATRDDEEDALLGAAQLSEEERFMNCDRLLIKCPKCSRDIVLDSPIAGMKNPLLECPNPQCKLCIADRSHAHVIRNALTVAIRKHIQKYYEGWLHCEDVQCGLRTRNLSLIFAKGIPVCHQCQRGFLITEYTDTMLYDQLCFYRYVLEDKTDSSDSKLSALKSTVDFFLNNSAYSHVNLSKLFQGLFK</sequence>
<dbReference type="FunCoup" id="R7VF06">
    <property type="interactions" value="1588"/>
</dbReference>
<dbReference type="InterPro" id="IPR045846">
    <property type="entry name" value="POLBc_alpha"/>
</dbReference>
<dbReference type="OrthoDB" id="6755010at2759"/>
<feature type="region of interest" description="Disordered" evidence="13">
    <location>
        <begin position="174"/>
        <end position="232"/>
    </location>
</feature>
<keyword evidence="5 12" id="KW-0235">DNA replication</keyword>
<dbReference type="InterPro" id="IPR042087">
    <property type="entry name" value="DNA_pol_B_thumb"/>
</dbReference>
<feature type="domain" description="DNA-directed DNA polymerase family B multifunctional" evidence="14">
    <location>
        <begin position="766"/>
        <end position="1216"/>
    </location>
</feature>
<evidence type="ECO:0000313" key="18">
    <source>
        <dbReference type="EMBL" id="ELU17443.1"/>
    </source>
</evidence>
<evidence type="ECO:0000256" key="5">
    <source>
        <dbReference type="ARBA" id="ARBA00022705"/>
    </source>
</evidence>
<organism evidence="18">
    <name type="scientific">Capitella teleta</name>
    <name type="common">Polychaete worm</name>
    <dbReference type="NCBI Taxonomy" id="283909"/>
    <lineage>
        <taxon>Eukaryota</taxon>
        <taxon>Metazoa</taxon>
        <taxon>Spiralia</taxon>
        <taxon>Lophotrochozoa</taxon>
        <taxon>Annelida</taxon>
        <taxon>Polychaeta</taxon>
        <taxon>Sedentaria</taxon>
        <taxon>Scolecida</taxon>
        <taxon>Capitellidae</taxon>
        <taxon>Capitella</taxon>
    </lineage>
</organism>
<dbReference type="GO" id="GO:0003697">
    <property type="term" value="F:single-stranded DNA binding"/>
    <property type="evidence" value="ECO:0007669"/>
    <property type="project" value="TreeGrafter"/>
</dbReference>
<dbReference type="SMART" id="SM00486">
    <property type="entry name" value="POLBc"/>
    <property type="match status" value="1"/>
</dbReference>
<feature type="compositionally biased region" description="Acidic residues" evidence="13">
    <location>
        <begin position="1"/>
        <end position="11"/>
    </location>
</feature>
<dbReference type="SUPFAM" id="SSF56672">
    <property type="entry name" value="DNA/RNA polymerases"/>
    <property type="match status" value="1"/>
</dbReference>
<dbReference type="EMBL" id="KB292506">
    <property type="protein sequence ID" value="ELU17443.1"/>
    <property type="molecule type" value="Genomic_DNA"/>
</dbReference>
<evidence type="ECO:0000259" key="17">
    <source>
        <dbReference type="Pfam" id="PF12254"/>
    </source>
</evidence>
<dbReference type="Gene3D" id="3.90.1600.10">
    <property type="entry name" value="Palm domain of DNA polymerase"/>
    <property type="match status" value="1"/>
</dbReference>
<name>R7VF06_CAPTE</name>
<dbReference type="Pfam" id="PF08996">
    <property type="entry name" value="zf-DNA_Pol"/>
    <property type="match status" value="1"/>
</dbReference>
<evidence type="ECO:0000256" key="10">
    <source>
        <dbReference type="ARBA" id="ARBA00023125"/>
    </source>
</evidence>
<dbReference type="Gene3D" id="1.10.3200.20">
    <property type="entry name" value="DNA Polymerase alpha, zinc finger"/>
    <property type="match status" value="1"/>
</dbReference>
<dbReference type="InterPro" id="IPR036397">
    <property type="entry name" value="RNaseH_sf"/>
</dbReference>
<evidence type="ECO:0000256" key="9">
    <source>
        <dbReference type="ARBA" id="ARBA00022932"/>
    </source>
</evidence>
<dbReference type="InterPro" id="IPR024647">
    <property type="entry name" value="DNA_pol_a_cat_su_N"/>
</dbReference>
<accession>R7VF06</accession>
<reference evidence="20" key="1">
    <citation type="submission" date="2012-12" db="EMBL/GenBank/DDBJ databases">
        <authorList>
            <person name="Hellsten U."/>
            <person name="Grimwood J."/>
            <person name="Chapman J.A."/>
            <person name="Shapiro H."/>
            <person name="Aerts A."/>
            <person name="Otillar R.P."/>
            <person name="Terry A.Y."/>
            <person name="Boore J.L."/>
            <person name="Simakov O."/>
            <person name="Marletaz F."/>
            <person name="Cho S.-J."/>
            <person name="Edsinger-Gonzales E."/>
            <person name="Havlak P."/>
            <person name="Kuo D.-H."/>
            <person name="Larsson T."/>
            <person name="Lv J."/>
            <person name="Arendt D."/>
            <person name="Savage R."/>
            <person name="Osoegawa K."/>
            <person name="de Jong P."/>
            <person name="Lindberg D.R."/>
            <person name="Seaver E.C."/>
            <person name="Weisblat D.A."/>
            <person name="Putnam N.H."/>
            <person name="Grigoriev I.V."/>
            <person name="Rokhsar D.S."/>
        </authorList>
    </citation>
    <scope>NUCLEOTIDE SEQUENCE</scope>
    <source>
        <strain evidence="20">I ESC-2004</strain>
    </source>
</reference>
<dbReference type="EMBL" id="AMQN01000546">
    <property type="status" value="NOT_ANNOTATED_CDS"/>
    <property type="molecule type" value="Genomic_DNA"/>
</dbReference>
<dbReference type="GO" id="GO:0000166">
    <property type="term" value="F:nucleotide binding"/>
    <property type="evidence" value="ECO:0007669"/>
    <property type="project" value="InterPro"/>
</dbReference>
<evidence type="ECO:0000313" key="20">
    <source>
        <dbReference type="Proteomes" id="UP000014760"/>
    </source>
</evidence>
<dbReference type="FunFam" id="3.30.420.10:FF:000018">
    <property type="entry name" value="DNA polymerase"/>
    <property type="match status" value="1"/>
</dbReference>
<keyword evidence="4 12" id="KW-0548">Nucleotidyltransferase</keyword>
<evidence type="ECO:0000256" key="11">
    <source>
        <dbReference type="ARBA" id="ARBA00023242"/>
    </source>
</evidence>
<evidence type="ECO:0000256" key="13">
    <source>
        <dbReference type="SAM" id="MobiDB-lite"/>
    </source>
</evidence>
<dbReference type="FunFam" id="1.10.132.60:FF:000004">
    <property type="entry name" value="DNA polymerase"/>
    <property type="match status" value="1"/>
</dbReference>
<dbReference type="PANTHER" id="PTHR45861">
    <property type="entry name" value="DNA POLYMERASE ALPHA CATALYTIC SUBUNIT"/>
    <property type="match status" value="1"/>
</dbReference>
<evidence type="ECO:0000256" key="2">
    <source>
        <dbReference type="ARBA" id="ARBA00005755"/>
    </source>
</evidence>
<dbReference type="GO" id="GO:0006273">
    <property type="term" value="P:lagging strand elongation"/>
    <property type="evidence" value="ECO:0007669"/>
    <property type="project" value="TreeGrafter"/>
</dbReference>
<dbReference type="HOGENOM" id="CLU_001718_0_0_1"/>
<dbReference type="GO" id="GO:0033554">
    <property type="term" value="P:cellular response to stress"/>
    <property type="evidence" value="ECO:0007669"/>
    <property type="project" value="UniProtKB-ARBA"/>
</dbReference>
<dbReference type="GO" id="GO:1902975">
    <property type="term" value="P:mitotic DNA replication initiation"/>
    <property type="evidence" value="ECO:0007669"/>
    <property type="project" value="InterPro"/>
</dbReference>
<dbReference type="STRING" id="283909.R7VF06"/>
<dbReference type="CDD" id="cd05532">
    <property type="entry name" value="POLBc_alpha"/>
    <property type="match status" value="1"/>
</dbReference>
<keyword evidence="9 12" id="KW-0239">DNA-directed DNA polymerase</keyword>
<dbReference type="CDD" id="cd05776">
    <property type="entry name" value="DNA_polB_alpha_exo"/>
    <property type="match status" value="1"/>
</dbReference>
<dbReference type="PRINTS" id="PR00106">
    <property type="entry name" value="DNAPOLB"/>
</dbReference>
<dbReference type="GO" id="GO:0005658">
    <property type="term" value="C:alpha DNA polymerase:primase complex"/>
    <property type="evidence" value="ECO:0007669"/>
    <property type="project" value="UniProtKB-ARBA"/>
</dbReference>
<dbReference type="InterPro" id="IPR006133">
    <property type="entry name" value="DNA-dir_DNA_pol_B_exonuc"/>
</dbReference>
<dbReference type="OMA" id="MTKMNVG"/>
<dbReference type="GO" id="GO:0008270">
    <property type="term" value="F:zinc ion binding"/>
    <property type="evidence" value="ECO:0007669"/>
    <property type="project" value="UniProtKB-KW"/>
</dbReference>
<feature type="region of interest" description="Disordered" evidence="13">
    <location>
        <begin position="810"/>
        <end position="831"/>
    </location>
</feature>
<dbReference type="GO" id="GO:0003688">
    <property type="term" value="F:DNA replication origin binding"/>
    <property type="evidence" value="ECO:0007669"/>
    <property type="project" value="TreeGrafter"/>
</dbReference>
<dbReference type="EC" id="2.7.7.7" evidence="12"/>
<dbReference type="InterPro" id="IPR017964">
    <property type="entry name" value="DNA-dir_DNA_pol_B_CS"/>
</dbReference>
<dbReference type="Gene3D" id="2.40.50.730">
    <property type="match status" value="2"/>
</dbReference>
<dbReference type="Pfam" id="PF00136">
    <property type="entry name" value="DNA_pol_B"/>
    <property type="match status" value="1"/>
</dbReference>
<feature type="compositionally biased region" description="Acidic residues" evidence="13">
    <location>
        <begin position="57"/>
        <end position="70"/>
    </location>
</feature>
<evidence type="ECO:0000259" key="15">
    <source>
        <dbReference type="Pfam" id="PF03104"/>
    </source>
</evidence>
<reference evidence="19" key="3">
    <citation type="submission" date="2015-06" db="UniProtKB">
        <authorList>
            <consortium name="EnsemblMetazoa"/>
        </authorList>
    </citation>
    <scope>IDENTIFICATION</scope>
</reference>
<feature type="compositionally biased region" description="Basic and acidic residues" evidence="13">
    <location>
        <begin position="71"/>
        <end position="81"/>
    </location>
</feature>
<keyword evidence="8" id="KW-0862">Zinc</keyword>
<evidence type="ECO:0000256" key="8">
    <source>
        <dbReference type="ARBA" id="ARBA00022833"/>
    </source>
</evidence>
<feature type="domain" description="DNA polymerase alpha catalytic subunit N-terminal" evidence="17">
    <location>
        <begin position="39"/>
        <end position="101"/>
    </location>
</feature>
<dbReference type="Gene3D" id="3.30.420.10">
    <property type="entry name" value="Ribonuclease H-like superfamily/Ribonuclease H"/>
    <property type="match status" value="1"/>
</dbReference>
<gene>
    <name evidence="18" type="ORF">CAPTEDRAFT_228337</name>
</gene>
<feature type="domain" description="DNA-directed DNA polymerase family B exonuclease" evidence="15">
    <location>
        <begin position="457"/>
        <end position="700"/>
    </location>
</feature>
<dbReference type="EnsemblMetazoa" id="CapteT228337">
    <property type="protein sequence ID" value="CapteP228337"/>
    <property type="gene ID" value="CapteG228337"/>
</dbReference>
<evidence type="ECO:0000256" key="3">
    <source>
        <dbReference type="ARBA" id="ARBA00022679"/>
    </source>
</evidence>
<comment type="similarity">
    <text evidence="2 12">Belongs to the DNA polymerase type-B family.</text>
</comment>
<dbReference type="GO" id="GO:0003887">
    <property type="term" value="F:DNA-directed DNA polymerase activity"/>
    <property type="evidence" value="ECO:0007669"/>
    <property type="project" value="UniProtKB-KW"/>
</dbReference>
<dbReference type="PROSITE" id="PS00116">
    <property type="entry name" value="DNA_POLYMERASE_B"/>
    <property type="match status" value="1"/>
</dbReference>
<dbReference type="Gene3D" id="1.10.287.690">
    <property type="entry name" value="Helix hairpin bin"/>
    <property type="match status" value="1"/>
</dbReference>
<keyword evidence="20" id="KW-1185">Reference proteome</keyword>
<dbReference type="Pfam" id="PF03104">
    <property type="entry name" value="DNA_pol_B_exo1"/>
    <property type="match status" value="1"/>
</dbReference>
<dbReference type="SUPFAM" id="SSF53098">
    <property type="entry name" value="Ribonuclease H-like"/>
    <property type="match status" value="1"/>
</dbReference>
<evidence type="ECO:0000256" key="12">
    <source>
        <dbReference type="RuleBase" id="RU000442"/>
    </source>
</evidence>
<dbReference type="InterPro" id="IPR006172">
    <property type="entry name" value="DNA-dir_DNA_pol_B"/>
</dbReference>
<keyword evidence="10 12" id="KW-0238">DNA-binding</keyword>
<feature type="domain" description="Zinc finger DNA-directed DNA polymerase family B alpha" evidence="16">
    <location>
        <begin position="1253"/>
        <end position="1420"/>
    </location>
</feature>
<evidence type="ECO:0000259" key="14">
    <source>
        <dbReference type="Pfam" id="PF00136"/>
    </source>
</evidence>
<evidence type="ECO:0000256" key="6">
    <source>
        <dbReference type="ARBA" id="ARBA00022723"/>
    </source>
</evidence>
<dbReference type="SUPFAM" id="SSF90234">
    <property type="entry name" value="Zinc finger domain of DNA polymerase-alpha"/>
    <property type="match status" value="1"/>
</dbReference>
<dbReference type="Gene3D" id="1.10.132.60">
    <property type="entry name" value="DNA polymerase family B, C-terminal domain"/>
    <property type="match status" value="1"/>
</dbReference>
<evidence type="ECO:0000256" key="1">
    <source>
        <dbReference type="ARBA" id="ARBA00004123"/>
    </source>
</evidence>
<dbReference type="InterPro" id="IPR015088">
    <property type="entry name" value="Znf_DNA-dir_DNA_pol_B_alpha"/>
</dbReference>
<protein>
    <recommendedName>
        <fullName evidence="12">DNA polymerase</fullName>
        <ecNumber evidence="12">2.7.7.7</ecNumber>
    </recommendedName>
</protein>
<dbReference type="InterPro" id="IPR043502">
    <property type="entry name" value="DNA/RNA_pol_sf"/>
</dbReference>
<evidence type="ECO:0000259" key="16">
    <source>
        <dbReference type="Pfam" id="PF08996"/>
    </source>
</evidence>
<feature type="region of interest" description="Disordered" evidence="13">
    <location>
        <begin position="1"/>
        <end position="138"/>
    </location>
</feature>
<keyword evidence="7" id="KW-0863">Zinc-finger</keyword>
<dbReference type="Pfam" id="PF12254">
    <property type="entry name" value="DNA_pol_alpha_N"/>
    <property type="match status" value="1"/>
</dbReference>
<keyword evidence="6" id="KW-0479">Metal-binding</keyword>
<dbReference type="FunFam" id="1.10.287.690:FF:000003">
    <property type="entry name" value="DNA polymerase"/>
    <property type="match status" value="1"/>
</dbReference>
<comment type="catalytic activity">
    <reaction evidence="12">
        <text>DNA(n) + a 2'-deoxyribonucleoside 5'-triphosphate = DNA(n+1) + diphosphate</text>
        <dbReference type="Rhea" id="RHEA:22508"/>
        <dbReference type="Rhea" id="RHEA-COMP:17339"/>
        <dbReference type="Rhea" id="RHEA-COMP:17340"/>
        <dbReference type="ChEBI" id="CHEBI:33019"/>
        <dbReference type="ChEBI" id="CHEBI:61560"/>
        <dbReference type="ChEBI" id="CHEBI:173112"/>
        <dbReference type="EC" id="2.7.7.7"/>
    </reaction>
</comment>
<proteinExistence type="inferred from homology"/>
<dbReference type="PANTHER" id="PTHR45861:SF1">
    <property type="entry name" value="DNA POLYMERASE ALPHA CATALYTIC SUBUNIT"/>
    <property type="match status" value="1"/>
</dbReference>
<dbReference type="Gene3D" id="3.30.70.2820">
    <property type="match status" value="1"/>
</dbReference>
<dbReference type="FunFam" id="3.30.70.2820:FF:000001">
    <property type="entry name" value="DNA polymerase"/>
    <property type="match status" value="1"/>
</dbReference>
<dbReference type="Proteomes" id="UP000014760">
    <property type="component" value="Unassembled WGS sequence"/>
</dbReference>
<keyword evidence="3 12" id="KW-0808">Transferase</keyword>
<dbReference type="GO" id="GO:0003682">
    <property type="term" value="F:chromatin binding"/>
    <property type="evidence" value="ECO:0007669"/>
    <property type="project" value="TreeGrafter"/>
</dbReference>
<dbReference type="NCBIfam" id="TIGR00592">
    <property type="entry name" value="pol2"/>
    <property type="match status" value="1"/>
</dbReference>
<evidence type="ECO:0000256" key="4">
    <source>
        <dbReference type="ARBA" id="ARBA00022695"/>
    </source>
</evidence>
<dbReference type="InterPro" id="IPR023211">
    <property type="entry name" value="DNA_pol_palm_dom_sf"/>
</dbReference>
<comment type="subcellular location">
    <subcellularLocation>
        <location evidence="1">Nucleus</location>
    </subcellularLocation>
</comment>
<reference evidence="18 20" key="2">
    <citation type="journal article" date="2013" name="Nature">
        <title>Insights into bilaterian evolution from three spiralian genomes.</title>
        <authorList>
            <person name="Simakov O."/>
            <person name="Marletaz F."/>
            <person name="Cho S.J."/>
            <person name="Edsinger-Gonzales E."/>
            <person name="Havlak P."/>
            <person name="Hellsten U."/>
            <person name="Kuo D.H."/>
            <person name="Larsson T."/>
            <person name="Lv J."/>
            <person name="Arendt D."/>
            <person name="Savage R."/>
            <person name="Osoegawa K."/>
            <person name="de Jong P."/>
            <person name="Grimwood J."/>
            <person name="Chapman J.A."/>
            <person name="Shapiro H."/>
            <person name="Aerts A."/>
            <person name="Otillar R.P."/>
            <person name="Terry A.Y."/>
            <person name="Boore J.L."/>
            <person name="Grigoriev I.V."/>
            <person name="Lindberg D.R."/>
            <person name="Seaver E.C."/>
            <person name="Weisblat D.A."/>
            <person name="Putnam N.H."/>
            <person name="Rokhsar D.S."/>
        </authorList>
    </citation>
    <scope>NUCLEOTIDE SEQUENCE</scope>
    <source>
        <strain evidence="18 20">I ESC-2004</strain>
    </source>
</reference>
<dbReference type="InterPro" id="IPR012337">
    <property type="entry name" value="RNaseH-like_sf"/>
</dbReference>
<dbReference type="GO" id="GO:0006272">
    <property type="term" value="P:leading strand elongation"/>
    <property type="evidence" value="ECO:0007669"/>
    <property type="project" value="TreeGrafter"/>
</dbReference>
<evidence type="ECO:0000256" key="7">
    <source>
        <dbReference type="ARBA" id="ARBA00022771"/>
    </source>
</evidence>